<comment type="caution">
    <text evidence="2">The sequence shown here is derived from an EMBL/GenBank/DDBJ whole genome shotgun (WGS) entry which is preliminary data.</text>
</comment>
<protein>
    <submittedName>
        <fullName evidence="2">TatD family deoxyribonuclease</fullName>
    </submittedName>
</protein>
<keyword evidence="3" id="KW-1185">Reference proteome</keyword>
<dbReference type="Gene3D" id="3.20.20.140">
    <property type="entry name" value="Metal-dependent hydrolases"/>
    <property type="match status" value="1"/>
</dbReference>
<evidence type="ECO:0000313" key="2">
    <source>
        <dbReference type="EMBL" id="TDE12114.1"/>
    </source>
</evidence>
<name>A0A4R5DJH5_9BACT</name>
<dbReference type="RefSeq" id="WP_131960824.1">
    <property type="nucleotide sequence ID" value="NZ_SMFL01000010.1"/>
</dbReference>
<evidence type="ECO:0000256" key="1">
    <source>
        <dbReference type="PIRSR" id="PIRSR005902-1"/>
    </source>
</evidence>
<organism evidence="2 3">
    <name type="scientific">Dyadobacter psychrotolerans</name>
    <dbReference type="NCBI Taxonomy" id="2541721"/>
    <lineage>
        <taxon>Bacteria</taxon>
        <taxon>Pseudomonadati</taxon>
        <taxon>Bacteroidota</taxon>
        <taxon>Cytophagia</taxon>
        <taxon>Cytophagales</taxon>
        <taxon>Spirosomataceae</taxon>
        <taxon>Dyadobacter</taxon>
    </lineage>
</organism>
<dbReference type="PANTHER" id="PTHR46124:SF2">
    <property type="entry name" value="D-AMINOACYL-TRNA DEACYLASE"/>
    <property type="match status" value="1"/>
</dbReference>
<feature type="binding site" evidence="1">
    <location>
        <position position="128"/>
    </location>
    <ligand>
        <name>a divalent metal cation</name>
        <dbReference type="ChEBI" id="CHEBI:60240"/>
        <label>2</label>
    </ligand>
</feature>
<dbReference type="AlphaFoldDB" id="A0A4R5DJH5"/>
<dbReference type="SUPFAM" id="SSF51556">
    <property type="entry name" value="Metallo-dependent hydrolases"/>
    <property type="match status" value="1"/>
</dbReference>
<dbReference type="GO" id="GO:0046872">
    <property type="term" value="F:metal ion binding"/>
    <property type="evidence" value="ECO:0007669"/>
    <property type="project" value="UniProtKB-KW"/>
</dbReference>
<dbReference type="GO" id="GO:0016788">
    <property type="term" value="F:hydrolase activity, acting on ester bonds"/>
    <property type="evidence" value="ECO:0007669"/>
    <property type="project" value="InterPro"/>
</dbReference>
<accession>A0A4R5DJH5</accession>
<gene>
    <name evidence="2" type="ORF">E0F88_24015</name>
</gene>
<dbReference type="PIRSF" id="PIRSF005902">
    <property type="entry name" value="DNase_TatD"/>
    <property type="match status" value="1"/>
</dbReference>
<dbReference type="Proteomes" id="UP000294850">
    <property type="component" value="Unassembled WGS sequence"/>
</dbReference>
<proteinExistence type="predicted"/>
<reference evidence="2 3" key="1">
    <citation type="submission" date="2019-03" db="EMBL/GenBank/DDBJ databases">
        <title>Dyadobacter AR-3-6 sp. nov., isolated from arctic soil.</title>
        <authorList>
            <person name="Chaudhary D.K."/>
        </authorList>
    </citation>
    <scope>NUCLEOTIDE SEQUENCE [LARGE SCALE GENOMIC DNA]</scope>
    <source>
        <strain evidence="2 3">AR-3-6</strain>
    </source>
</reference>
<feature type="binding site" evidence="1">
    <location>
        <position position="106"/>
    </location>
    <ligand>
        <name>a divalent metal cation</name>
        <dbReference type="ChEBI" id="CHEBI:60240"/>
        <label>2</label>
    </ligand>
</feature>
<keyword evidence="1" id="KW-0479">Metal-binding</keyword>
<dbReference type="PANTHER" id="PTHR46124">
    <property type="entry name" value="D-AMINOACYL-TRNA DEACYLASE"/>
    <property type="match status" value="1"/>
</dbReference>
<dbReference type="OrthoDB" id="664222at2"/>
<dbReference type="InterPro" id="IPR032466">
    <property type="entry name" value="Metal_Hydrolase"/>
</dbReference>
<sequence length="214" mass="24293">MFYDIHTHLENTPKADVISIKNIYQDFADNISGQKVSLGLHPWYLHNLHPEIQFKSLTDHITKPGVIAVGECGLDKLTSTGWDLQLKVFRWQIALAQEVNKPIIIHCVKAFPEVLAELKGIKVPVIFHGINNKRSILQPVIESGYYLSFGKALLSGHVYILETFRATPLQQVFLETDDADVDIREIYKSAAGIKNITEKEIVLQLEQNFLNVFK</sequence>
<dbReference type="InterPro" id="IPR001130">
    <property type="entry name" value="TatD-like"/>
</dbReference>
<dbReference type="EMBL" id="SMFL01000010">
    <property type="protein sequence ID" value="TDE12114.1"/>
    <property type="molecule type" value="Genomic_DNA"/>
</dbReference>
<feature type="binding site" evidence="1">
    <location>
        <position position="71"/>
    </location>
    <ligand>
        <name>a divalent metal cation</name>
        <dbReference type="ChEBI" id="CHEBI:60240"/>
        <label>1</label>
    </ligand>
</feature>
<feature type="binding site" evidence="1">
    <location>
        <position position="177"/>
    </location>
    <ligand>
        <name>a divalent metal cation</name>
        <dbReference type="ChEBI" id="CHEBI:60240"/>
        <label>1</label>
    </ligand>
</feature>
<evidence type="ECO:0000313" key="3">
    <source>
        <dbReference type="Proteomes" id="UP000294850"/>
    </source>
</evidence>
<dbReference type="Pfam" id="PF01026">
    <property type="entry name" value="TatD_DNase"/>
    <property type="match status" value="1"/>
</dbReference>